<reference evidence="4" key="1">
    <citation type="submission" date="2010-05" db="EMBL/GenBank/DDBJ databases">
        <title>The genome sequence of Magnaporthe poae strain ATCC 64411.</title>
        <authorList>
            <person name="Ma L.-J."/>
            <person name="Dead R."/>
            <person name="Young S."/>
            <person name="Zeng Q."/>
            <person name="Koehrsen M."/>
            <person name="Alvarado L."/>
            <person name="Berlin A."/>
            <person name="Chapman S.B."/>
            <person name="Chen Z."/>
            <person name="Freedman E."/>
            <person name="Gellesch M."/>
            <person name="Goldberg J."/>
            <person name="Griggs A."/>
            <person name="Gujja S."/>
            <person name="Heilman E.R."/>
            <person name="Heiman D."/>
            <person name="Hepburn T."/>
            <person name="Howarth C."/>
            <person name="Jen D."/>
            <person name="Larson L."/>
            <person name="Mehta T."/>
            <person name="Neiman D."/>
            <person name="Pearson M."/>
            <person name="Roberts A."/>
            <person name="Saif S."/>
            <person name="Shea T."/>
            <person name="Shenoy N."/>
            <person name="Sisk P."/>
            <person name="Stolte C."/>
            <person name="Sykes S."/>
            <person name="Walk T."/>
            <person name="White J."/>
            <person name="Yandava C."/>
            <person name="Haas B."/>
            <person name="Nusbaum C."/>
            <person name="Birren B."/>
        </authorList>
    </citation>
    <scope>NUCLEOTIDE SEQUENCE [LARGE SCALE GENOMIC DNA]</scope>
    <source>
        <strain evidence="4">ATCC 64411 / 73-15</strain>
    </source>
</reference>
<accession>A0A0C4EB62</accession>
<protein>
    <recommendedName>
        <fullName evidence="1">Heterokaryon incompatibility domain-containing protein</fullName>
    </recommendedName>
</protein>
<reference evidence="2" key="2">
    <citation type="submission" date="2010-05" db="EMBL/GenBank/DDBJ databases">
        <title>The Genome Sequence of Magnaporthe poae strain ATCC 64411.</title>
        <authorList>
            <consortium name="The Broad Institute Genome Sequencing Platform"/>
            <consortium name="Broad Institute Genome Sequencing Center for Infectious Disease"/>
            <person name="Ma L.-J."/>
            <person name="Dead R."/>
            <person name="Young S."/>
            <person name="Zeng Q."/>
            <person name="Koehrsen M."/>
            <person name="Alvarado L."/>
            <person name="Berlin A."/>
            <person name="Chapman S.B."/>
            <person name="Chen Z."/>
            <person name="Freedman E."/>
            <person name="Gellesch M."/>
            <person name="Goldberg J."/>
            <person name="Griggs A."/>
            <person name="Gujja S."/>
            <person name="Heilman E.R."/>
            <person name="Heiman D."/>
            <person name="Hepburn T."/>
            <person name="Howarth C."/>
            <person name="Jen D."/>
            <person name="Larson L."/>
            <person name="Mehta T."/>
            <person name="Neiman D."/>
            <person name="Pearson M."/>
            <person name="Roberts A."/>
            <person name="Saif S."/>
            <person name="Shea T."/>
            <person name="Shenoy N."/>
            <person name="Sisk P."/>
            <person name="Stolte C."/>
            <person name="Sykes S."/>
            <person name="Walk T."/>
            <person name="White J."/>
            <person name="Yandava C."/>
            <person name="Haas B."/>
            <person name="Nusbaum C."/>
            <person name="Birren B."/>
        </authorList>
    </citation>
    <scope>NUCLEOTIDE SEQUENCE</scope>
    <source>
        <strain evidence="2">ATCC 64411</strain>
    </source>
</reference>
<dbReference type="InterPro" id="IPR052895">
    <property type="entry name" value="HetReg/Transcr_Mod"/>
</dbReference>
<dbReference type="Pfam" id="PF26639">
    <property type="entry name" value="Het-6_barrel"/>
    <property type="match status" value="1"/>
</dbReference>
<dbReference type="VEuPathDB" id="FungiDB:MAPG_09908"/>
<dbReference type="Pfam" id="PF06985">
    <property type="entry name" value="HET"/>
    <property type="match status" value="1"/>
</dbReference>
<reference evidence="3" key="5">
    <citation type="submission" date="2015-06" db="UniProtKB">
        <authorList>
            <consortium name="EnsemblFungi"/>
        </authorList>
    </citation>
    <scope>IDENTIFICATION</scope>
    <source>
        <strain evidence="3">ATCC 64411</strain>
    </source>
</reference>
<keyword evidence="4" id="KW-1185">Reference proteome</keyword>
<dbReference type="AlphaFoldDB" id="A0A0C4EB62"/>
<dbReference type="Proteomes" id="UP000011715">
    <property type="component" value="Unassembled WGS sequence"/>
</dbReference>
<feature type="domain" description="Heterokaryon incompatibility" evidence="1">
    <location>
        <begin position="90"/>
        <end position="177"/>
    </location>
</feature>
<dbReference type="OrthoDB" id="2157530at2759"/>
<reference evidence="3" key="4">
    <citation type="journal article" date="2015" name="G3 (Bethesda)">
        <title>Genome sequences of three phytopathogenic species of the Magnaporthaceae family of fungi.</title>
        <authorList>
            <person name="Okagaki L.H."/>
            <person name="Nunes C.C."/>
            <person name="Sailsbery J."/>
            <person name="Clay B."/>
            <person name="Brown D."/>
            <person name="John T."/>
            <person name="Oh Y."/>
            <person name="Young N."/>
            <person name="Fitzgerald M."/>
            <person name="Haas B.J."/>
            <person name="Zeng Q."/>
            <person name="Young S."/>
            <person name="Adiconis X."/>
            <person name="Fan L."/>
            <person name="Levin J.Z."/>
            <person name="Mitchell T.K."/>
            <person name="Okubara P.A."/>
            <person name="Farman M.L."/>
            <person name="Kohn L.M."/>
            <person name="Birren B."/>
            <person name="Ma L.-J."/>
            <person name="Dean R.A."/>
        </authorList>
    </citation>
    <scope>NUCLEOTIDE SEQUENCE</scope>
    <source>
        <strain evidence="3">ATCC 64411 / 73-15</strain>
    </source>
</reference>
<dbReference type="PANTHER" id="PTHR24148:SF64">
    <property type="entry name" value="HETEROKARYON INCOMPATIBILITY DOMAIN-CONTAINING PROTEIN"/>
    <property type="match status" value="1"/>
</dbReference>
<evidence type="ECO:0000313" key="2">
    <source>
        <dbReference type="EMBL" id="KLU91388.1"/>
    </source>
</evidence>
<gene>
    <name evidence="2" type="ORF">MAPG_09908</name>
</gene>
<evidence type="ECO:0000313" key="4">
    <source>
        <dbReference type="Proteomes" id="UP000011715"/>
    </source>
</evidence>
<evidence type="ECO:0000259" key="1">
    <source>
        <dbReference type="Pfam" id="PF06985"/>
    </source>
</evidence>
<dbReference type="EMBL" id="GL876977">
    <property type="protein sequence ID" value="KLU91388.1"/>
    <property type="molecule type" value="Genomic_DNA"/>
</dbReference>
<dbReference type="EMBL" id="ADBL01002547">
    <property type="status" value="NOT_ANNOTATED_CDS"/>
    <property type="molecule type" value="Genomic_DNA"/>
</dbReference>
<dbReference type="PANTHER" id="PTHR24148">
    <property type="entry name" value="ANKYRIN REPEAT DOMAIN-CONTAINING PROTEIN 39 HOMOLOG-RELATED"/>
    <property type="match status" value="1"/>
</dbReference>
<name>A0A0C4EB62_MAGP6</name>
<sequence>MDQLRRCFRNLLDEAVSAVADPQQPHPTGTGSGTFLSSVPHFRYTPLRSPSNFRILRLEYRLEDYELPSWRQRPLRGSLIEASIESPPRYFALSYTWGDPALVDCAAALRRMMKGKTERVIWVDSICINQGTDPEALAERSGQIAMMDSIYRSAYRVNVHLGPGDAASDVACEVLKKLSLFYYGATLPGPQKEFFKRKYEKLATEVLEWTPEFPYGKLHGVFRLPWFRPVGSDFTRIPVSKWTTDWASGGHLMAAAHWRSYVVWHHVMQEFVRRYEQGEPVSSFGLGLSAILVPPALALEATRPEDKIYGLYAVCKRFGFELPAPDYTKPLAVVYTEGATAALRCEPASLETLSWVCESPKAWERGLPSWVPDFSGCIRNWSPSNPPHMTVPLMTMRQSRLNAASGGTQCQYEFELDGQALNVRGRRVDVVCAVGVPWSMDNSTSMLGGAERPAGQDVDTLVSCVGSWFDVAQQGLSGSGSSGPLHVGGGDIDAMKRLAYLLALDVFRPLSVEQLDELVRYLSILVTRSKSGSGNPSHTLPLAHPQDGPVSDYSFIGEHVVSDQMLAIIKRIVPAALWKTVFRTARGEYLGLGTHTVRVGDVVAVFHGCPHAAVLRPWGEWYRYVGPAYVEGVMDGGWWRNYTTAEDDERFVLI</sequence>
<dbReference type="STRING" id="644358.A0A0C4EB62"/>
<dbReference type="eggNOG" id="ENOG502SPU6">
    <property type="taxonomic scope" value="Eukaryota"/>
</dbReference>
<reference evidence="2" key="3">
    <citation type="submission" date="2011-03" db="EMBL/GenBank/DDBJ databases">
        <title>Annotation of Magnaporthe poae ATCC 64411.</title>
        <authorList>
            <person name="Ma L.-J."/>
            <person name="Dead R."/>
            <person name="Young S.K."/>
            <person name="Zeng Q."/>
            <person name="Gargeya S."/>
            <person name="Fitzgerald M."/>
            <person name="Haas B."/>
            <person name="Abouelleil A."/>
            <person name="Alvarado L."/>
            <person name="Arachchi H.M."/>
            <person name="Berlin A."/>
            <person name="Brown A."/>
            <person name="Chapman S.B."/>
            <person name="Chen Z."/>
            <person name="Dunbar C."/>
            <person name="Freedman E."/>
            <person name="Gearin G."/>
            <person name="Gellesch M."/>
            <person name="Goldberg J."/>
            <person name="Griggs A."/>
            <person name="Gujja S."/>
            <person name="Heiman D."/>
            <person name="Howarth C."/>
            <person name="Larson L."/>
            <person name="Lui A."/>
            <person name="MacDonald P.J.P."/>
            <person name="Mehta T."/>
            <person name="Montmayeur A."/>
            <person name="Murphy C."/>
            <person name="Neiman D."/>
            <person name="Pearson M."/>
            <person name="Priest M."/>
            <person name="Roberts A."/>
            <person name="Saif S."/>
            <person name="Shea T."/>
            <person name="Shenoy N."/>
            <person name="Sisk P."/>
            <person name="Stolte C."/>
            <person name="Sykes S."/>
            <person name="Yandava C."/>
            <person name="Wortman J."/>
            <person name="Nusbaum C."/>
            <person name="Birren B."/>
        </authorList>
    </citation>
    <scope>NUCLEOTIDE SEQUENCE</scope>
    <source>
        <strain evidence="2">ATCC 64411</strain>
    </source>
</reference>
<organism evidence="3 4">
    <name type="scientific">Magnaporthiopsis poae (strain ATCC 64411 / 73-15)</name>
    <name type="common">Kentucky bluegrass fungus</name>
    <name type="synonym">Magnaporthe poae</name>
    <dbReference type="NCBI Taxonomy" id="644358"/>
    <lineage>
        <taxon>Eukaryota</taxon>
        <taxon>Fungi</taxon>
        <taxon>Dikarya</taxon>
        <taxon>Ascomycota</taxon>
        <taxon>Pezizomycotina</taxon>
        <taxon>Sordariomycetes</taxon>
        <taxon>Sordariomycetidae</taxon>
        <taxon>Magnaporthales</taxon>
        <taxon>Magnaporthaceae</taxon>
        <taxon>Magnaporthiopsis</taxon>
    </lineage>
</organism>
<dbReference type="EnsemblFungi" id="MAPG_09908T0">
    <property type="protein sequence ID" value="MAPG_09908T0"/>
    <property type="gene ID" value="MAPG_09908"/>
</dbReference>
<evidence type="ECO:0000313" key="3">
    <source>
        <dbReference type="EnsemblFungi" id="MAPG_09908T0"/>
    </source>
</evidence>
<dbReference type="OMA" id="PWMTDAS"/>
<proteinExistence type="predicted"/>
<dbReference type="InterPro" id="IPR010730">
    <property type="entry name" value="HET"/>
</dbReference>